<dbReference type="PANTHER" id="PTHR45890:SF1">
    <property type="entry name" value="AARF DOMAIN CONTAINING KINASE 2"/>
    <property type="match status" value="1"/>
</dbReference>
<dbReference type="AlphaFoldDB" id="A0A2G9UJ15"/>
<organism evidence="1 2">
    <name type="scientific">Teladorsagia circumcincta</name>
    <name type="common">Brown stomach worm</name>
    <name type="synonym">Ostertagia circumcincta</name>
    <dbReference type="NCBI Taxonomy" id="45464"/>
    <lineage>
        <taxon>Eukaryota</taxon>
        <taxon>Metazoa</taxon>
        <taxon>Ecdysozoa</taxon>
        <taxon>Nematoda</taxon>
        <taxon>Chromadorea</taxon>
        <taxon>Rhabditida</taxon>
        <taxon>Rhabditina</taxon>
        <taxon>Rhabditomorpha</taxon>
        <taxon>Strongyloidea</taxon>
        <taxon>Trichostrongylidae</taxon>
        <taxon>Teladorsagia</taxon>
    </lineage>
</organism>
<keyword evidence="2" id="KW-1185">Reference proteome</keyword>
<name>A0A2G9UJ15_TELCI</name>
<sequence length="163" mass="18613">MDSWAWRVLNTVAYNRRFSFNEDDEGLPGVHSAPPKETIVEHALERIRDWLGWRSSPRIRFTDSPELADEPTLVMLDTGIVVCETEKNLRNLKALFRAILQKQLNISALLSEMFSLVAAHRVYLDSSFTSVVLSVMVLEGFGRSLDPDLDLFQCARPYLLNMV</sequence>
<dbReference type="Proteomes" id="UP000230423">
    <property type="component" value="Unassembled WGS sequence"/>
</dbReference>
<dbReference type="EMBL" id="KZ346546">
    <property type="protein sequence ID" value="PIO69722.1"/>
    <property type="molecule type" value="Genomic_DNA"/>
</dbReference>
<dbReference type="OrthoDB" id="5843606at2759"/>
<proteinExistence type="predicted"/>
<evidence type="ECO:0000313" key="1">
    <source>
        <dbReference type="EMBL" id="PIO69722.1"/>
    </source>
</evidence>
<dbReference type="GO" id="GO:0005739">
    <property type="term" value="C:mitochondrion"/>
    <property type="evidence" value="ECO:0007669"/>
    <property type="project" value="TreeGrafter"/>
</dbReference>
<dbReference type="InterPro" id="IPR052402">
    <property type="entry name" value="ADCK_kinase"/>
</dbReference>
<evidence type="ECO:0000313" key="2">
    <source>
        <dbReference type="Proteomes" id="UP000230423"/>
    </source>
</evidence>
<accession>A0A2G9UJ15</accession>
<reference evidence="1 2" key="1">
    <citation type="submission" date="2015-09" db="EMBL/GenBank/DDBJ databases">
        <title>Draft genome of the parasitic nematode Teladorsagia circumcincta isolate WARC Sus (inbred).</title>
        <authorList>
            <person name="Mitreva M."/>
        </authorList>
    </citation>
    <scope>NUCLEOTIDE SEQUENCE [LARGE SCALE GENOMIC DNA]</scope>
    <source>
        <strain evidence="1 2">S</strain>
    </source>
</reference>
<protein>
    <submittedName>
        <fullName evidence="1">Uncharacterized protein</fullName>
    </submittedName>
</protein>
<dbReference type="PANTHER" id="PTHR45890">
    <property type="entry name" value="AARF DOMAIN CONTAINING KINASE 2 (PREDICTED)"/>
    <property type="match status" value="1"/>
</dbReference>
<gene>
    <name evidence="1" type="ORF">TELCIR_08448</name>
</gene>